<gene>
    <name evidence="1" type="ORF">TCIL3000_0_15510</name>
</gene>
<reference evidence="1 2" key="2">
    <citation type="journal article" date="2012" name="Proc. Natl. Acad. Sci. U.S.A.">
        <title>Antigenic diversity is generated by distinct evolutionary mechanisms in African trypanosome species.</title>
        <authorList>
            <person name="Jackson A.P."/>
            <person name="Berry A."/>
            <person name="Aslett M."/>
            <person name="Allison H.C."/>
            <person name="Burton P."/>
            <person name="Vavrova-Anderson J."/>
            <person name="Brown R."/>
            <person name="Browne H."/>
            <person name="Corton N."/>
            <person name="Hauser H."/>
            <person name="Gamble J."/>
            <person name="Gilderthorp R."/>
            <person name="Marcello L."/>
            <person name="McQuillan J."/>
            <person name="Otto T.D."/>
            <person name="Quail M.A."/>
            <person name="Sanders M.J."/>
            <person name="van Tonder A."/>
            <person name="Ginger M.L."/>
            <person name="Field M.C."/>
            <person name="Barry J.D."/>
            <person name="Hertz-Fowler C."/>
            <person name="Berriman M."/>
        </authorList>
    </citation>
    <scope>NUCLEOTIDE SEQUENCE [LARGE SCALE GENOMIC DNA]</scope>
    <source>
        <strain evidence="1 2">IL3000</strain>
    </source>
</reference>
<dbReference type="Proteomes" id="UP000000702">
    <property type="component" value="Unassembled WGS sequence"/>
</dbReference>
<sequence>MCSTSKPHLSNASTHAWKLQSQLHTWTTFLSTLVIVSAPSQAKPGSLIRCTTPAWLWALTSLHSGHMKGSLRRNSTRDGCGCSVFSSVVAFTYALSKLSVTACPSQPLFPLAVCLSQPKLQWVPVPRSEERVLRLLSRRIYAMLLQPPPNAVQSSPQRLHGQLPVGISAHNCKVICKESIQQSRNPVQSLTQRVHRNYNEHQRSQYRPLWYSAREPMPTDSLLPTCTSAVLLSRKLATHATSCGPTRSPTSALTMQL</sequence>
<dbReference type="VEuPathDB" id="TriTrypDB:TcIL3000_0_15510"/>
<evidence type="ECO:0000313" key="1">
    <source>
        <dbReference type="EMBL" id="CCD16643.1"/>
    </source>
</evidence>
<reference evidence="2" key="1">
    <citation type="submission" date="2011-07" db="EMBL/GenBank/DDBJ databases">
        <title>Divergent evolution of antigenic variation in African trypanosomes.</title>
        <authorList>
            <person name="Jackson A.P."/>
            <person name="Berry A."/>
            <person name="Allison H.C."/>
            <person name="Burton P."/>
            <person name="Anderson J."/>
            <person name="Aslett M."/>
            <person name="Brown R."/>
            <person name="Corton N."/>
            <person name="Harris D."/>
            <person name="Hauser H."/>
            <person name="Gamble J."/>
            <person name="Gilderthorp R."/>
            <person name="McQuillan J."/>
            <person name="Quail M.A."/>
            <person name="Sanders M."/>
            <person name="Van Tonder A."/>
            <person name="Ginger M.L."/>
            <person name="Donelson J.E."/>
            <person name="Field M.C."/>
            <person name="Barry J.D."/>
            <person name="Berriman M."/>
            <person name="Hertz-Fowler C."/>
        </authorList>
    </citation>
    <scope>NUCLEOTIDE SEQUENCE [LARGE SCALE GENOMIC DNA]</scope>
    <source>
        <strain evidence="2">IL3000</strain>
    </source>
</reference>
<dbReference type="EMBL" id="CAEQ01002377">
    <property type="protein sequence ID" value="CCD16643.1"/>
    <property type="molecule type" value="Genomic_DNA"/>
</dbReference>
<comment type="caution">
    <text evidence="1">The sequence shown here is derived from an EMBL/GenBank/DDBJ whole genome shotgun (WGS) entry which is preliminary data.</text>
</comment>
<organism evidence="1 2">
    <name type="scientific">Trypanosoma congolense (strain IL3000)</name>
    <dbReference type="NCBI Taxonomy" id="1068625"/>
    <lineage>
        <taxon>Eukaryota</taxon>
        <taxon>Discoba</taxon>
        <taxon>Euglenozoa</taxon>
        <taxon>Kinetoplastea</taxon>
        <taxon>Metakinetoplastina</taxon>
        <taxon>Trypanosomatida</taxon>
        <taxon>Trypanosomatidae</taxon>
        <taxon>Trypanosoma</taxon>
        <taxon>Nannomonas</taxon>
    </lineage>
</organism>
<evidence type="ECO:0000313" key="2">
    <source>
        <dbReference type="Proteomes" id="UP000000702"/>
    </source>
</evidence>
<proteinExistence type="predicted"/>
<dbReference type="AlphaFoldDB" id="F9WH54"/>
<accession>F9WH54</accession>
<name>F9WH54_TRYCI</name>
<protein>
    <submittedName>
        <fullName evidence="1">WGS project CAEQ00000000 data, annotated contig 596</fullName>
    </submittedName>
</protein>
<keyword evidence="2" id="KW-1185">Reference proteome</keyword>